<sequence>MQSAEKQVDGHLEKIDNSIVADDESSSLVAALLSSVPSSSSLPTSSMPLSSPKKRKRPTMDGGGLASTSTETSREADLWSRKEILHPLLHSNTMTDNHRTLFCVVEGETPSNAFPVEIELTKTIGDLKDLIKTKKTNNFHD</sequence>
<name>A0A9P5VHN8_9FUNG</name>
<keyword evidence="3" id="KW-0964">Secreted</keyword>
<gene>
    <name evidence="6" type="ORF">BG006_011289</name>
</gene>
<dbReference type="AlphaFoldDB" id="A0A9P5VHN8"/>
<comment type="caution">
    <text evidence="6">The sequence shown here is derived from an EMBL/GenBank/DDBJ whole genome shotgun (WGS) entry which is preliminary data.</text>
</comment>
<evidence type="ECO:0000256" key="4">
    <source>
        <dbReference type="SAM" id="MobiDB-lite"/>
    </source>
</evidence>
<reference evidence="6" key="1">
    <citation type="journal article" date="2020" name="Fungal Divers.">
        <title>Resolving the Mortierellaceae phylogeny through synthesis of multi-gene phylogenetics and phylogenomics.</title>
        <authorList>
            <person name="Vandepol N."/>
            <person name="Liber J."/>
            <person name="Desiro A."/>
            <person name="Na H."/>
            <person name="Kennedy M."/>
            <person name="Barry K."/>
            <person name="Grigoriev I.V."/>
            <person name="Miller A.N."/>
            <person name="O'Donnell K."/>
            <person name="Stajich J.E."/>
            <person name="Bonito G."/>
        </authorList>
    </citation>
    <scope>NUCLEOTIDE SEQUENCE</scope>
    <source>
        <strain evidence="6">NVP1</strain>
    </source>
</reference>
<accession>A0A9P5VHN8</accession>
<comment type="subcellular location">
    <subcellularLocation>
        <location evidence="1">Host cell</location>
    </subcellularLocation>
    <subcellularLocation>
        <location evidence="2">Secreted</location>
    </subcellularLocation>
</comment>
<protein>
    <recommendedName>
        <fullName evidence="5">Crinkler effector protein N-terminal domain-containing protein</fullName>
    </recommendedName>
</protein>
<proteinExistence type="predicted"/>
<evidence type="ECO:0000256" key="2">
    <source>
        <dbReference type="ARBA" id="ARBA00004613"/>
    </source>
</evidence>
<evidence type="ECO:0000313" key="6">
    <source>
        <dbReference type="EMBL" id="KAF9325209.1"/>
    </source>
</evidence>
<evidence type="ECO:0000313" key="7">
    <source>
        <dbReference type="Proteomes" id="UP000696485"/>
    </source>
</evidence>
<dbReference type="InterPro" id="IPR045379">
    <property type="entry name" value="Crinkler_N"/>
</dbReference>
<organism evidence="6 7">
    <name type="scientific">Podila minutissima</name>
    <dbReference type="NCBI Taxonomy" id="64525"/>
    <lineage>
        <taxon>Eukaryota</taxon>
        <taxon>Fungi</taxon>
        <taxon>Fungi incertae sedis</taxon>
        <taxon>Mucoromycota</taxon>
        <taxon>Mortierellomycotina</taxon>
        <taxon>Mortierellomycetes</taxon>
        <taxon>Mortierellales</taxon>
        <taxon>Mortierellaceae</taxon>
        <taxon>Podila</taxon>
    </lineage>
</organism>
<keyword evidence="7" id="KW-1185">Reference proteome</keyword>
<feature type="region of interest" description="Disordered" evidence="4">
    <location>
        <begin position="34"/>
        <end position="77"/>
    </location>
</feature>
<dbReference type="GO" id="GO:0043657">
    <property type="term" value="C:host cell"/>
    <property type="evidence" value="ECO:0007669"/>
    <property type="project" value="UniProtKB-SubCell"/>
</dbReference>
<dbReference type="Pfam" id="PF20147">
    <property type="entry name" value="Crinkler"/>
    <property type="match status" value="1"/>
</dbReference>
<feature type="non-terminal residue" evidence="6">
    <location>
        <position position="141"/>
    </location>
</feature>
<evidence type="ECO:0000259" key="5">
    <source>
        <dbReference type="Pfam" id="PF20147"/>
    </source>
</evidence>
<dbReference type="EMBL" id="JAAAUY010000959">
    <property type="protein sequence ID" value="KAF9325209.1"/>
    <property type="molecule type" value="Genomic_DNA"/>
</dbReference>
<dbReference type="GO" id="GO:0005576">
    <property type="term" value="C:extracellular region"/>
    <property type="evidence" value="ECO:0007669"/>
    <property type="project" value="UniProtKB-SubCell"/>
</dbReference>
<evidence type="ECO:0000256" key="3">
    <source>
        <dbReference type="ARBA" id="ARBA00022525"/>
    </source>
</evidence>
<feature type="compositionally biased region" description="Low complexity" evidence="4">
    <location>
        <begin position="34"/>
        <end position="51"/>
    </location>
</feature>
<feature type="domain" description="Crinkler effector protein N-terminal" evidence="5">
    <location>
        <begin position="100"/>
        <end position="141"/>
    </location>
</feature>
<evidence type="ECO:0000256" key="1">
    <source>
        <dbReference type="ARBA" id="ARBA00004340"/>
    </source>
</evidence>
<dbReference type="Proteomes" id="UP000696485">
    <property type="component" value="Unassembled WGS sequence"/>
</dbReference>